<feature type="domain" description="GxGYxYP putative glycoside hydrolase C-terminal" evidence="1">
    <location>
        <begin position="295"/>
        <end position="530"/>
    </location>
</feature>
<dbReference type="OrthoDB" id="191687at2759"/>
<dbReference type="InterPro" id="IPR038410">
    <property type="entry name" value="GxGYxYP_C_sf"/>
</dbReference>
<dbReference type="Pfam" id="PF14323">
    <property type="entry name" value="GxGYxYP_C"/>
    <property type="match status" value="1"/>
</dbReference>
<organism evidence="2 3">
    <name type="scientific">Pycnococcus provasolii</name>
    <dbReference type="NCBI Taxonomy" id="41880"/>
    <lineage>
        <taxon>Eukaryota</taxon>
        <taxon>Viridiplantae</taxon>
        <taxon>Chlorophyta</taxon>
        <taxon>Pseudoscourfieldiophyceae</taxon>
        <taxon>Pseudoscourfieldiales</taxon>
        <taxon>Pycnococcaceae</taxon>
        <taxon>Pycnococcus</taxon>
    </lineage>
</organism>
<dbReference type="PANTHER" id="PTHR37321:SF1">
    <property type="entry name" value="EXPORTED PROTEIN"/>
    <property type="match status" value="1"/>
</dbReference>
<comment type="caution">
    <text evidence="2">The sequence shown here is derived from an EMBL/GenBank/DDBJ whole genome shotgun (WGS) entry which is preliminary data.</text>
</comment>
<evidence type="ECO:0000259" key="1">
    <source>
        <dbReference type="Pfam" id="PF14323"/>
    </source>
</evidence>
<proteinExistence type="predicted"/>
<protein>
    <recommendedName>
        <fullName evidence="1">GxGYxYP putative glycoside hydrolase C-terminal domain-containing protein</fullName>
    </recommendedName>
</protein>
<dbReference type="Gene3D" id="3.20.20.490">
    <property type="entry name" value="GxGYxYP glycoside hydrolase, C-terminal domain"/>
    <property type="match status" value="1"/>
</dbReference>
<evidence type="ECO:0000313" key="3">
    <source>
        <dbReference type="Proteomes" id="UP000660262"/>
    </source>
</evidence>
<dbReference type="PANTHER" id="PTHR37321">
    <property type="entry name" value="EXPORTED PROTEIN-RELATED"/>
    <property type="match status" value="1"/>
</dbReference>
<sequence>MAVMALSKHSSCVVHFVCTAQAAQSPPVWVYRRDNLTQPLQLALSTAGAALARRGPPILYRIEGGGDELWLRASGVQTRSATDAYELLEALVLELAKAEGVYARIVLYAPKSNPQSTNAAITYCAGSARALIAASTEDSATMEALRRAGVTEVKADVSDSTAWDVVKTLGDSAFAWRLAAFQPPEKAPDLAEYAVAAGAPVLEFNSGETAGGAGAALSVARLAVQAAKMGEAGICAALGWSGDEPMYVSQMSVAGCAVHASDWAHSLVALSNMPADGRIPPEPEPEPKSDAIKGKHTVAFLTSDGDNVQWLENAFATNEDWWAAPERGSVPIGWTVSPALSALVPIAAEYLRKTATVNDSFVAAPSGVGYNYLEMMPPAARRAHAAATRKLWGPHRVVNVIGLPGLQEPELDVLQDYAKESMCSGFVWYTFGEGYAGWVGPTWLEDGTPVVGAKVSLWGNGSKPPMVGVDGLVHYFVNDTHLPVDPEDPRSYSVVPVGVWSNTVADIVRATKRLEESGKVRVVHVSEILERLRELGRTRQARRMPKSN</sequence>
<reference evidence="2" key="1">
    <citation type="submission" date="2020-10" db="EMBL/GenBank/DDBJ databases">
        <title>Unveiling of a novel bifunctional photoreceptor, Dualchrome1, isolated from a cosmopolitan green alga.</title>
        <authorList>
            <person name="Suzuki S."/>
            <person name="Kawachi M."/>
        </authorList>
    </citation>
    <scope>NUCLEOTIDE SEQUENCE</scope>
    <source>
        <strain evidence="2">NIES 2893</strain>
    </source>
</reference>
<evidence type="ECO:0000313" key="2">
    <source>
        <dbReference type="EMBL" id="GHP02007.1"/>
    </source>
</evidence>
<dbReference type="Proteomes" id="UP000660262">
    <property type="component" value="Unassembled WGS sequence"/>
</dbReference>
<dbReference type="EMBL" id="BNJQ01000002">
    <property type="protein sequence ID" value="GHP02007.1"/>
    <property type="molecule type" value="Genomic_DNA"/>
</dbReference>
<keyword evidence="3" id="KW-1185">Reference proteome</keyword>
<dbReference type="InterPro" id="IPR025832">
    <property type="entry name" value="GxGYxYP_C"/>
</dbReference>
<accession>A0A830HAA0</accession>
<name>A0A830HAA0_9CHLO</name>
<dbReference type="AlphaFoldDB" id="A0A830HAA0"/>
<gene>
    <name evidence="2" type="ORF">PPROV_000076300</name>
</gene>